<name>A0AAN6RFH0_9PLEO</name>
<feature type="region of interest" description="Disordered" evidence="1">
    <location>
        <begin position="196"/>
        <end position="222"/>
    </location>
</feature>
<keyword evidence="3" id="KW-1185">Reference proteome</keyword>
<feature type="region of interest" description="Disordered" evidence="1">
    <location>
        <begin position="234"/>
        <end position="257"/>
    </location>
</feature>
<feature type="compositionally biased region" description="Basic and acidic residues" evidence="1">
    <location>
        <begin position="234"/>
        <end position="249"/>
    </location>
</feature>
<organism evidence="2 3">
    <name type="scientific">Pseudopithomyces chartarum</name>
    <dbReference type="NCBI Taxonomy" id="1892770"/>
    <lineage>
        <taxon>Eukaryota</taxon>
        <taxon>Fungi</taxon>
        <taxon>Dikarya</taxon>
        <taxon>Ascomycota</taxon>
        <taxon>Pezizomycotina</taxon>
        <taxon>Dothideomycetes</taxon>
        <taxon>Pleosporomycetidae</taxon>
        <taxon>Pleosporales</taxon>
        <taxon>Massarineae</taxon>
        <taxon>Didymosphaeriaceae</taxon>
        <taxon>Pseudopithomyces</taxon>
    </lineage>
</organism>
<evidence type="ECO:0000313" key="2">
    <source>
        <dbReference type="EMBL" id="KAK3207486.1"/>
    </source>
</evidence>
<feature type="compositionally biased region" description="Low complexity" evidence="1">
    <location>
        <begin position="206"/>
        <end position="218"/>
    </location>
</feature>
<dbReference type="AlphaFoldDB" id="A0AAN6RFH0"/>
<accession>A0AAN6RFH0</accession>
<feature type="region of interest" description="Disordered" evidence="1">
    <location>
        <begin position="48"/>
        <end position="170"/>
    </location>
</feature>
<protein>
    <submittedName>
        <fullName evidence="2">Uncharacterized protein</fullName>
    </submittedName>
</protein>
<feature type="compositionally biased region" description="Basic and acidic residues" evidence="1">
    <location>
        <begin position="96"/>
        <end position="116"/>
    </location>
</feature>
<sequence>MDTPALTPETLAESSLESPPTHPPPTPFEVPSSLRIAMALEHTSFFTNSKPAAPLSPPESPFNFGAAFKPSARPTLVPAPASPQFQLPVRPRRKAKSPEEKTQPRTRSRDVQRAGKENPYFPSIAEQERAERWKKDSARLPQPSPVLVPREHTPPTDDEAESAASLGGEALDAAKAEMDWSLSPMERKRAMKIKLPEKKVDEFPGSPESLPASSSSLATQMSAEEYRRTMARHLEEGMRRRKQESEIKKAHMSSFQW</sequence>
<evidence type="ECO:0000256" key="1">
    <source>
        <dbReference type="SAM" id="MobiDB-lite"/>
    </source>
</evidence>
<proteinExistence type="predicted"/>
<evidence type="ECO:0000313" key="3">
    <source>
        <dbReference type="Proteomes" id="UP001280581"/>
    </source>
</evidence>
<dbReference type="EMBL" id="WVTA01000009">
    <property type="protein sequence ID" value="KAK3207486.1"/>
    <property type="molecule type" value="Genomic_DNA"/>
</dbReference>
<feature type="region of interest" description="Disordered" evidence="1">
    <location>
        <begin position="1"/>
        <end position="31"/>
    </location>
</feature>
<feature type="compositionally biased region" description="Basic and acidic residues" evidence="1">
    <location>
        <begin position="126"/>
        <end position="138"/>
    </location>
</feature>
<reference evidence="2 3" key="1">
    <citation type="submission" date="2021-02" db="EMBL/GenBank/DDBJ databases">
        <title>Genome assembly of Pseudopithomyces chartarum.</title>
        <authorList>
            <person name="Jauregui R."/>
            <person name="Singh J."/>
            <person name="Voisey C."/>
        </authorList>
    </citation>
    <scope>NUCLEOTIDE SEQUENCE [LARGE SCALE GENOMIC DNA]</scope>
    <source>
        <strain evidence="2 3">AGR01</strain>
    </source>
</reference>
<comment type="caution">
    <text evidence="2">The sequence shown here is derived from an EMBL/GenBank/DDBJ whole genome shotgun (WGS) entry which is preliminary data.</text>
</comment>
<gene>
    <name evidence="2" type="ORF">GRF29_103g1121828</name>
</gene>
<dbReference type="Proteomes" id="UP001280581">
    <property type="component" value="Unassembled WGS sequence"/>
</dbReference>